<protein>
    <submittedName>
        <fullName evidence="8">DNA invertase Pin-like site-specific DNA recombinase</fullName>
    </submittedName>
</protein>
<dbReference type="PROSITE" id="PS00398">
    <property type="entry name" value="RECOMBINASES_2"/>
    <property type="match status" value="1"/>
</dbReference>
<dbReference type="GO" id="GO:0003677">
    <property type="term" value="F:DNA binding"/>
    <property type="evidence" value="ECO:0007669"/>
    <property type="project" value="UniProtKB-KW"/>
</dbReference>
<dbReference type="AlphaFoldDB" id="A0A841PL51"/>
<evidence type="ECO:0000313" key="8">
    <source>
        <dbReference type="EMBL" id="MBB6449479.1"/>
    </source>
</evidence>
<dbReference type="Pfam" id="PF00239">
    <property type="entry name" value="Resolvase"/>
    <property type="match status" value="1"/>
</dbReference>
<comment type="similarity">
    <text evidence="1">Belongs to the site-specific recombinase resolvase family.</text>
</comment>
<keyword evidence="4" id="KW-0233">DNA recombination</keyword>
<evidence type="ECO:0000256" key="2">
    <source>
        <dbReference type="ARBA" id="ARBA00022908"/>
    </source>
</evidence>
<dbReference type="SMART" id="SM00857">
    <property type="entry name" value="Resolvase"/>
    <property type="match status" value="1"/>
</dbReference>
<dbReference type="GO" id="GO:0000150">
    <property type="term" value="F:DNA strand exchange activity"/>
    <property type="evidence" value="ECO:0007669"/>
    <property type="project" value="InterPro"/>
</dbReference>
<organism evidence="8 9">
    <name type="scientific">Geomicrobium halophilum</name>
    <dbReference type="NCBI Taxonomy" id="549000"/>
    <lineage>
        <taxon>Bacteria</taxon>
        <taxon>Bacillati</taxon>
        <taxon>Bacillota</taxon>
        <taxon>Bacilli</taxon>
        <taxon>Bacillales</taxon>
        <taxon>Geomicrobium</taxon>
    </lineage>
</organism>
<dbReference type="PANTHER" id="PTHR30461:SF26">
    <property type="entry name" value="RESOLVASE HOMOLOG YNEB"/>
    <property type="match status" value="1"/>
</dbReference>
<dbReference type="Gene3D" id="3.40.50.1390">
    <property type="entry name" value="Resolvase, N-terminal catalytic domain"/>
    <property type="match status" value="1"/>
</dbReference>
<dbReference type="PROSITE" id="PS51736">
    <property type="entry name" value="RECOMBINASES_3"/>
    <property type="match status" value="1"/>
</dbReference>
<proteinExistence type="inferred from homology"/>
<evidence type="ECO:0000256" key="5">
    <source>
        <dbReference type="PIRSR" id="PIRSR606118-50"/>
    </source>
</evidence>
<evidence type="ECO:0000256" key="1">
    <source>
        <dbReference type="ARBA" id="ARBA00009913"/>
    </source>
</evidence>
<dbReference type="CDD" id="cd03768">
    <property type="entry name" value="SR_ResInv"/>
    <property type="match status" value="1"/>
</dbReference>
<dbReference type="Proteomes" id="UP000568839">
    <property type="component" value="Unassembled WGS sequence"/>
</dbReference>
<feature type="active site" description="O-(5'-phospho-DNA)-serine intermediate" evidence="5 6">
    <location>
        <position position="9"/>
    </location>
</feature>
<feature type="domain" description="Resolvase/invertase-type recombinase catalytic" evidence="7">
    <location>
        <begin position="1"/>
        <end position="113"/>
    </location>
</feature>
<dbReference type="GO" id="GO:0015074">
    <property type="term" value="P:DNA integration"/>
    <property type="evidence" value="ECO:0007669"/>
    <property type="project" value="UniProtKB-KW"/>
</dbReference>
<name>A0A841PL51_9BACL</name>
<evidence type="ECO:0000256" key="6">
    <source>
        <dbReference type="PROSITE-ProRule" id="PRU10137"/>
    </source>
</evidence>
<keyword evidence="2" id="KW-0229">DNA integration</keyword>
<dbReference type="InterPro" id="IPR050639">
    <property type="entry name" value="SSR_resolvase"/>
</dbReference>
<accession>A0A841PL51</accession>
<comment type="caution">
    <text evidence="8">The sequence shown here is derived from an EMBL/GenBank/DDBJ whole genome shotgun (WGS) entry which is preliminary data.</text>
</comment>
<evidence type="ECO:0000259" key="7">
    <source>
        <dbReference type="PROSITE" id="PS51736"/>
    </source>
</evidence>
<dbReference type="InterPro" id="IPR006119">
    <property type="entry name" value="Resolv_N"/>
</dbReference>
<evidence type="ECO:0000313" key="9">
    <source>
        <dbReference type="Proteomes" id="UP000568839"/>
    </source>
</evidence>
<gene>
    <name evidence="8" type="ORF">HNR44_001428</name>
</gene>
<dbReference type="InterPro" id="IPR036162">
    <property type="entry name" value="Resolvase-like_N_sf"/>
</dbReference>
<dbReference type="SUPFAM" id="SSF53041">
    <property type="entry name" value="Resolvase-like"/>
    <property type="match status" value="1"/>
</dbReference>
<sequence length="113" mass="12634">MIIGYARVSTTGQDYETQKEILEQEGCERIFVEKVTGTSTAQRTLLVEMLKFASPGDTVIVTKIDRLASSIIDLNKIVNQLAENGISVRFVSDNMTFIGRTTQTACRRFYSTC</sequence>
<dbReference type="InterPro" id="IPR006118">
    <property type="entry name" value="Recombinase_CS"/>
</dbReference>
<evidence type="ECO:0000256" key="3">
    <source>
        <dbReference type="ARBA" id="ARBA00023125"/>
    </source>
</evidence>
<dbReference type="EMBL" id="JACHHJ010000001">
    <property type="protein sequence ID" value="MBB6449479.1"/>
    <property type="molecule type" value="Genomic_DNA"/>
</dbReference>
<keyword evidence="9" id="KW-1185">Reference proteome</keyword>
<dbReference type="PROSITE" id="PS00397">
    <property type="entry name" value="RECOMBINASES_1"/>
    <property type="match status" value="1"/>
</dbReference>
<evidence type="ECO:0000256" key="4">
    <source>
        <dbReference type="ARBA" id="ARBA00023172"/>
    </source>
</evidence>
<keyword evidence="3" id="KW-0238">DNA-binding</keyword>
<reference evidence="8 9" key="1">
    <citation type="submission" date="2020-08" db="EMBL/GenBank/DDBJ databases">
        <title>Genomic Encyclopedia of Type Strains, Phase IV (KMG-IV): sequencing the most valuable type-strain genomes for metagenomic binning, comparative biology and taxonomic classification.</title>
        <authorList>
            <person name="Goeker M."/>
        </authorList>
    </citation>
    <scope>NUCLEOTIDE SEQUENCE [LARGE SCALE GENOMIC DNA]</scope>
    <source>
        <strain evidence="8 9">DSM 21769</strain>
    </source>
</reference>
<dbReference type="PANTHER" id="PTHR30461">
    <property type="entry name" value="DNA-INVERTASE FROM LAMBDOID PROPHAGE"/>
    <property type="match status" value="1"/>
</dbReference>